<evidence type="ECO:0000313" key="2">
    <source>
        <dbReference type="Proteomes" id="UP000791440"/>
    </source>
</evidence>
<protein>
    <submittedName>
        <fullName evidence="1">Uncharacterized protein</fullName>
    </submittedName>
</protein>
<keyword evidence="2" id="KW-1185">Reference proteome</keyword>
<dbReference type="AlphaFoldDB" id="A0A922CXZ6"/>
<organism evidence="1 2">
    <name type="scientific">Manduca sexta</name>
    <name type="common">Tobacco hawkmoth</name>
    <name type="synonym">Tobacco hornworm</name>
    <dbReference type="NCBI Taxonomy" id="7130"/>
    <lineage>
        <taxon>Eukaryota</taxon>
        <taxon>Metazoa</taxon>
        <taxon>Ecdysozoa</taxon>
        <taxon>Arthropoda</taxon>
        <taxon>Hexapoda</taxon>
        <taxon>Insecta</taxon>
        <taxon>Pterygota</taxon>
        <taxon>Neoptera</taxon>
        <taxon>Endopterygota</taxon>
        <taxon>Lepidoptera</taxon>
        <taxon>Glossata</taxon>
        <taxon>Ditrysia</taxon>
        <taxon>Bombycoidea</taxon>
        <taxon>Sphingidae</taxon>
        <taxon>Sphinginae</taxon>
        <taxon>Sphingini</taxon>
        <taxon>Manduca</taxon>
    </lineage>
</organism>
<reference evidence="1" key="1">
    <citation type="journal article" date="2016" name="Insect Biochem. Mol. Biol.">
        <title>Multifaceted biological insights from a draft genome sequence of the tobacco hornworm moth, Manduca sexta.</title>
        <authorList>
            <person name="Kanost M.R."/>
            <person name="Arrese E.L."/>
            <person name="Cao X."/>
            <person name="Chen Y.R."/>
            <person name="Chellapilla S."/>
            <person name="Goldsmith M.R."/>
            <person name="Grosse-Wilde E."/>
            <person name="Heckel D.G."/>
            <person name="Herndon N."/>
            <person name="Jiang H."/>
            <person name="Papanicolaou A."/>
            <person name="Qu J."/>
            <person name="Soulages J.L."/>
            <person name="Vogel H."/>
            <person name="Walters J."/>
            <person name="Waterhouse R.M."/>
            <person name="Ahn S.J."/>
            <person name="Almeida F.C."/>
            <person name="An C."/>
            <person name="Aqrawi P."/>
            <person name="Bretschneider A."/>
            <person name="Bryant W.B."/>
            <person name="Bucks S."/>
            <person name="Chao H."/>
            <person name="Chevignon G."/>
            <person name="Christen J.M."/>
            <person name="Clarke D.F."/>
            <person name="Dittmer N.T."/>
            <person name="Ferguson L.C.F."/>
            <person name="Garavelou S."/>
            <person name="Gordon K.H.J."/>
            <person name="Gunaratna R.T."/>
            <person name="Han Y."/>
            <person name="Hauser F."/>
            <person name="He Y."/>
            <person name="Heidel-Fischer H."/>
            <person name="Hirsh A."/>
            <person name="Hu Y."/>
            <person name="Jiang H."/>
            <person name="Kalra D."/>
            <person name="Klinner C."/>
            <person name="Konig C."/>
            <person name="Kovar C."/>
            <person name="Kroll A.R."/>
            <person name="Kuwar S.S."/>
            <person name="Lee S.L."/>
            <person name="Lehman R."/>
            <person name="Li K."/>
            <person name="Li Z."/>
            <person name="Liang H."/>
            <person name="Lovelace S."/>
            <person name="Lu Z."/>
            <person name="Mansfield J.H."/>
            <person name="McCulloch K.J."/>
            <person name="Mathew T."/>
            <person name="Morton B."/>
            <person name="Muzny D.M."/>
            <person name="Neunemann D."/>
            <person name="Ongeri F."/>
            <person name="Pauchet Y."/>
            <person name="Pu L.L."/>
            <person name="Pyrousis I."/>
            <person name="Rao X.J."/>
            <person name="Redding A."/>
            <person name="Roesel C."/>
            <person name="Sanchez-Gracia A."/>
            <person name="Schaack S."/>
            <person name="Shukla A."/>
            <person name="Tetreau G."/>
            <person name="Wang Y."/>
            <person name="Xiong G.H."/>
            <person name="Traut W."/>
            <person name="Walsh T.K."/>
            <person name="Worley K.C."/>
            <person name="Wu D."/>
            <person name="Wu W."/>
            <person name="Wu Y.Q."/>
            <person name="Zhang X."/>
            <person name="Zou Z."/>
            <person name="Zucker H."/>
            <person name="Briscoe A.D."/>
            <person name="Burmester T."/>
            <person name="Clem R.J."/>
            <person name="Feyereisen R."/>
            <person name="Grimmelikhuijzen C.J.P."/>
            <person name="Hamodrakas S.J."/>
            <person name="Hansson B.S."/>
            <person name="Huguet E."/>
            <person name="Jermiin L.S."/>
            <person name="Lan Q."/>
            <person name="Lehman H.K."/>
            <person name="Lorenzen M."/>
            <person name="Merzendorfer H."/>
            <person name="Michalopoulos I."/>
            <person name="Morton D.B."/>
            <person name="Muthukrishnan S."/>
            <person name="Oakeshott J.G."/>
            <person name="Palmer W."/>
            <person name="Park Y."/>
            <person name="Passarelli A.L."/>
            <person name="Rozas J."/>
            <person name="Schwartz L.M."/>
            <person name="Smith W."/>
            <person name="Southgate A."/>
            <person name="Vilcinskas A."/>
            <person name="Vogt R."/>
            <person name="Wang P."/>
            <person name="Werren J."/>
            <person name="Yu X.Q."/>
            <person name="Zhou J.J."/>
            <person name="Brown S.J."/>
            <person name="Scherer S.E."/>
            <person name="Richards S."/>
            <person name="Blissard G.W."/>
        </authorList>
    </citation>
    <scope>NUCLEOTIDE SEQUENCE</scope>
</reference>
<evidence type="ECO:0000313" key="1">
    <source>
        <dbReference type="EMBL" id="KAG6462141.1"/>
    </source>
</evidence>
<sequence length="200" mass="23425">MFLLTILFVSSVSGQSYKAHDFMGQTDKDKLMILALALLKDAKLKLRQVSGIKDEHGVMVAFDVGIIIGQIREKYKRMLETYRDARDRFTNRTQLQGPGVRKFRPLHYIISMELVHMREVDIDKLIHVLETIPKKVLEKGARPYFKDRVKNDTLRNGDFETKLALRIKEEELKSKYRDEYTMKRLGINKTGWAWDIYSIS</sequence>
<name>A0A922CXZ6_MANSE</name>
<dbReference type="Proteomes" id="UP000791440">
    <property type="component" value="Unassembled WGS sequence"/>
</dbReference>
<reference evidence="1" key="2">
    <citation type="submission" date="2020-12" db="EMBL/GenBank/DDBJ databases">
        <authorList>
            <person name="Kanost M."/>
        </authorList>
    </citation>
    <scope>NUCLEOTIDE SEQUENCE</scope>
</reference>
<dbReference type="OrthoDB" id="7272807at2759"/>
<accession>A0A922CXZ6</accession>
<gene>
    <name evidence="1" type="ORF">O3G_MSEX013080</name>
</gene>
<dbReference type="EMBL" id="JH668814">
    <property type="protein sequence ID" value="KAG6462141.1"/>
    <property type="molecule type" value="Genomic_DNA"/>
</dbReference>
<comment type="caution">
    <text evidence="1">The sequence shown here is derived from an EMBL/GenBank/DDBJ whole genome shotgun (WGS) entry which is preliminary data.</text>
</comment>
<proteinExistence type="predicted"/>